<gene>
    <name evidence="2" type="ORF">FBZ96_108162</name>
</gene>
<evidence type="ECO:0000256" key="1">
    <source>
        <dbReference type="SAM" id="MobiDB-lite"/>
    </source>
</evidence>
<name>A0A560DBB1_9BRAD</name>
<dbReference type="EMBL" id="VITK01000008">
    <property type="protein sequence ID" value="TWA94430.1"/>
    <property type="molecule type" value="Genomic_DNA"/>
</dbReference>
<dbReference type="STRING" id="1803665.GCA_001641335_06268"/>
<protein>
    <submittedName>
        <fullName evidence="2">Putative transglutaminase-like cysteine proteinase</fullName>
    </submittedName>
</protein>
<keyword evidence="3" id="KW-1185">Reference proteome</keyword>
<dbReference type="Proteomes" id="UP000319949">
    <property type="component" value="Unassembled WGS sequence"/>
</dbReference>
<evidence type="ECO:0000313" key="2">
    <source>
        <dbReference type="EMBL" id="TWA94430.1"/>
    </source>
</evidence>
<proteinExistence type="predicted"/>
<feature type="region of interest" description="Disordered" evidence="1">
    <location>
        <begin position="32"/>
        <end position="67"/>
    </location>
</feature>
<feature type="compositionally biased region" description="Polar residues" evidence="1">
    <location>
        <begin position="35"/>
        <end position="45"/>
    </location>
</feature>
<reference evidence="2 3" key="1">
    <citation type="submission" date="2019-06" db="EMBL/GenBank/DDBJ databases">
        <title>Genomic Encyclopedia of Type Strains, Phase IV (KMG-V): Genome sequencing to study the core and pangenomes of soil and plant-associated prokaryotes.</title>
        <authorList>
            <person name="Whitman W."/>
        </authorList>
    </citation>
    <scope>NUCLEOTIDE SEQUENCE [LARGE SCALE GENOMIC DNA]</scope>
    <source>
        <strain evidence="2 3">BR 510</strain>
    </source>
</reference>
<dbReference type="AlphaFoldDB" id="A0A560DBB1"/>
<comment type="caution">
    <text evidence="2">The sequence shown here is derived from an EMBL/GenBank/DDBJ whole genome shotgun (WGS) entry which is preliminary data.</text>
</comment>
<dbReference type="Pfam" id="PF06035">
    <property type="entry name" value="Peptidase_C93"/>
    <property type="match status" value="1"/>
</dbReference>
<dbReference type="PANTHER" id="PTHR39327">
    <property type="match status" value="1"/>
</dbReference>
<organism evidence="2 3">
    <name type="scientific">Bradyrhizobium stylosanthis</name>
    <dbReference type="NCBI Taxonomy" id="1803665"/>
    <lineage>
        <taxon>Bacteria</taxon>
        <taxon>Pseudomonadati</taxon>
        <taxon>Pseudomonadota</taxon>
        <taxon>Alphaproteobacteria</taxon>
        <taxon>Hyphomicrobiales</taxon>
        <taxon>Nitrobacteraceae</taxon>
        <taxon>Bradyrhizobium</taxon>
    </lineage>
</organism>
<dbReference type="Gene3D" id="3.10.620.30">
    <property type="match status" value="1"/>
</dbReference>
<accession>A0A560DBB1</accession>
<sequence length="258" mass="27718">MRPQAGESADSPFTFTINEVLAARDRERSLHVDAVSQTPSASAQVVTEERPVTSGSGEAGREPFGALSSRVPDGLLSRRWRALEAGIDDDRAVLQRCRADPSRCPANAAQFLRLVNAVRSKSGRERLEEANQGVNLAIRYVRDIVQYGEIDRWTPPLATFATTKGDCEDYAIAKYLALLEAGASPDELAIILGRDRDAGLDHAVLAASIEGQWYILDNRHAGLTSASAAVNFLPLISLNADGVHSLSASPGTLTPAVR</sequence>
<dbReference type="InterPro" id="IPR010319">
    <property type="entry name" value="Transglutaminase-like_Cys_pept"/>
</dbReference>
<dbReference type="PANTHER" id="PTHR39327:SF1">
    <property type="entry name" value="BLR5470 PROTEIN"/>
    <property type="match status" value="1"/>
</dbReference>
<evidence type="ECO:0000313" key="3">
    <source>
        <dbReference type="Proteomes" id="UP000319949"/>
    </source>
</evidence>